<name>A0A1G1XLT7_9BACT</name>
<evidence type="ECO:0000313" key="3">
    <source>
        <dbReference type="Proteomes" id="UP000178570"/>
    </source>
</evidence>
<dbReference type="AlphaFoldDB" id="A0A1G1XLT7"/>
<gene>
    <name evidence="2" type="ORF">A2570_02435</name>
</gene>
<reference evidence="2 3" key="1">
    <citation type="journal article" date="2016" name="Nat. Commun.">
        <title>Thousands of microbial genomes shed light on interconnected biogeochemical processes in an aquifer system.</title>
        <authorList>
            <person name="Anantharaman K."/>
            <person name="Brown C.T."/>
            <person name="Hug L.A."/>
            <person name="Sharon I."/>
            <person name="Castelle C.J."/>
            <person name="Probst A.J."/>
            <person name="Thomas B.C."/>
            <person name="Singh A."/>
            <person name="Wilkins M.J."/>
            <person name="Karaoz U."/>
            <person name="Brodie E.L."/>
            <person name="Williams K.H."/>
            <person name="Hubbard S.S."/>
            <person name="Banfield J.F."/>
        </authorList>
    </citation>
    <scope>NUCLEOTIDE SEQUENCE [LARGE SCALE GENOMIC DNA]</scope>
</reference>
<dbReference type="InterPro" id="IPR003746">
    <property type="entry name" value="DUF167"/>
</dbReference>
<dbReference type="SMART" id="SM01152">
    <property type="entry name" value="DUF167"/>
    <property type="match status" value="1"/>
</dbReference>
<dbReference type="Pfam" id="PF02594">
    <property type="entry name" value="DUF167"/>
    <property type="match status" value="1"/>
</dbReference>
<accession>A0A1G1XLT7</accession>
<dbReference type="EMBL" id="MHHY01000007">
    <property type="protein sequence ID" value="OGY40570.1"/>
    <property type="molecule type" value="Genomic_DNA"/>
</dbReference>
<dbReference type="Gene3D" id="3.30.1200.10">
    <property type="entry name" value="YggU-like"/>
    <property type="match status" value="1"/>
</dbReference>
<sequence length="72" mass="8338">MRYQVKIKFKQDFIDQNNKDLIIGIKSLPEKGKANQELIKKLAKYFNVDVSKIKIISGLSSRNKVVEIFSHT</sequence>
<dbReference type="NCBIfam" id="TIGR00251">
    <property type="entry name" value="DUF167 family protein"/>
    <property type="match status" value="1"/>
</dbReference>
<evidence type="ECO:0000256" key="1">
    <source>
        <dbReference type="ARBA" id="ARBA00010364"/>
    </source>
</evidence>
<dbReference type="SUPFAM" id="SSF69786">
    <property type="entry name" value="YggU-like"/>
    <property type="match status" value="1"/>
</dbReference>
<evidence type="ECO:0000313" key="2">
    <source>
        <dbReference type="EMBL" id="OGY40570.1"/>
    </source>
</evidence>
<protein>
    <submittedName>
        <fullName evidence="2">Uncharacterized protein</fullName>
    </submittedName>
</protein>
<dbReference type="InterPro" id="IPR036591">
    <property type="entry name" value="YggU-like_sf"/>
</dbReference>
<comment type="caution">
    <text evidence="2">The sequence shown here is derived from an EMBL/GenBank/DDBJ whole genome shotgun (WGS) entry which is preliminary data.</text>
</comment>
<organism evidence="2 3">
    <name type="scientific">Candidatus Brennerbacteria bacterium RIFOXYD1_FULL_41_16</name>
    <dbReference type="NCBI Taxonomy" id="1797529"/>
    <lineage>
        <taxon>Bacteria</taxon>
        <taxon>Candidatus Brenneribacteriota</taxon>
    </lineage>
</organism>
<proteinExistence type="inferred from homology"/>
<comment type="similarity">
    <text evidence="1">Belongs to the UPF0235 family.</text>
</comment>
<dbReference type="Proteomes" id="UP000178570">
    <property type="component" value="Unassembled WGS sequence"/>
</dbReference>